<keyword evidence="3" id="KW-1185">Reference proteome</keyword>
<feature type="transmembrane region" description="Helical" evidence="1">
    <location>
        <begin position="31"/>
        <end position="50"/>
    </location>
</feature>
<feature type="transmembrane region" description="Helical" evidence="1">
    <location>
        <begin position="311"/>
        <end position="329"/>
    </location>
</feature>
<accession>N2AA03</accession>
<feature type="transmembrane region" description="Helical" evidence="1">
    <location>
        <begin position="115"/>
        <end position="148"/>
    </location>
</feature>
<feature type="transmembrane region" description="Helical" evidence="1">
    <location>
        <begin position="278"/>
        <end position="299"/>
    </location>
</feature>
<evidence type="ECO:0000313" key="2">
    <source>
        <dbReference type="EMBL" id="EMZ22925.1"/>
    </source>
</evidence>
<protein>
    <recommendedName>
        <fullName evidence="4">Glycosyltransferase RgtA/B/C/D-like domain-containing protein</fullName>
    </recommendedName>
</protein>
<keyword evidence="1" id="KW-0812">Transmembrane</keyword>
<evidence type="ECO:0000256" key="1">
    <source>
        <dbReference type="SAM" id="Phobius"/>
    </source>
</evidence>
<dbReference type="Proteomes" id="UP000012589">
    <property type="component" value="Unassembled WGS sequence"/>
</dbReference>
<dbReference type="PATRIC" id="fig|1235802.3.peg.4001"/>
<evidence type="ECO:0008006" key="4">
    <source>
        <dbReference type="Google" id="ProtNLM"/>
    </source>
</evidence>
<name>N2AA03_9FIRM</name>
<gene>
    <name evidence="2" type="ORF">C823_03794</name>
</gene>
<dbReference type="STRING" id="1235802.C823_03794"/>
<feature type="transmembrane region" description="Helical" evidence="1">
    <location>
        <begin position="89"/>
        <end position="108"/>
    </location>
</feature>
<keyword evidence="1" id="KW-0472">Membrane</keyword>
<dbReference type="HOGENOM" id="CLU_532905_0_0_9"/>
<proteinExistence type="predicted"/>
<evidence type="ECO:0000313" key="3">
    <source>
        <dbReference type="Proteomes" id="UP000012589"/>
    </source>
</evidence>
<feature type="transmembrane region" description="Helical" evidence="1">
    <location>
        <begin position="160"/>
        <end position="182"/>
    </location>
</feature>
<keyword evidence="1" id="KW-1133">Transmembrane helix</keyword>
<feature type="transmembrane region" description="Helical" evidence="1">
    <location>
        <begin position="219"/>
        <end position="240"/>
    </location>
</feature>
<feature type="transmembrane region" description="Helical" evidence="1">
    <location>
        <begin position="62"/>
        <end position="83"/>
    </location>
</feature>
<organism evidence="2 3">
    <name type="scientific">Eubacterium plexicaudatum ASF492</name>
    <dbReference type="NCBI Taxonomy" id="1235802"/>
    <lineage>
        <taxon>Bacteria</taxon>
        <taxon>Bacillati</taxon>
        <taxon>Bacillota</taxon>
        <taxon>Clostridia</taxon>
        <taxon>Eubacteriales</taxon>
        <taxon>Eubacteriaceae</taxon>
        <taxon>Eubacterium</taxon>
    </lineage>
</organism>
<dbReference type="AlphaFoldDB" id="N2AA03"/>
<dbReference type="EMBL" id="AQFT01000115">
    <property type="protein sequence ID" value="EMZ22925.1"/>
    <property type="molecule type" value="Genomic_DNA"/>
</dbReference>
<dbReference type="eggNOG" id="ENOG50339Z2">
    <property type="taxonomic scope" value="Bacteria"/>
</dbReference>
<dbReference type="OrthoDB" id="1993656at2"/>
<comment type="caution">
    <text evidence="2">The sequence shown here is derived from an EMBL/GenBank/DDBJ whole genome shotgun (WGS) entry which is preliminary data.</text>
</comment>
<reference evidence="2 3" key="1">
    <citation type="journal article" date="2014" name="Genome Announc.">
        <title>Draft genome sequences of the altered schaedler flora, a defined bacterial community from gnotobiotic mice.</title>
        <authorList>
            <person name="Wannemuehler M.J."/>
            <person name="Overstreet A.M."/>
            <person name="Ward D.V."/>
            <person name="Phillips G.J."/>
        </authorList>
    </citation>
    <scope>NUCLEOTIDE SEQUENCE [LARGE SCALE GENOMIC DNA]</scope>
    <source>
        <strain evidence="2 3">ASF492</strain>
    </source>
</reference>
<feature type="transmembrane region" description="Helical" evidence="1">
    <location>
        <begin position="246"/>
        <end position="266"/>
    </location>
</feature>
<sequence length="449" mass="51544">MTVASESYRNAMGVFYWVLDMFAINVVQNQVFFGILLIVSFAWSAAVLTMEMYRAAGQDSKIFLFGTGSLFMYLNAFACEWMWYAGAYIQWMVAMLTATYAAVFVAGSEKSRKKFLIGAGLLFLTASSYQICLAHYICIVMTLLFFRFQGKVTGRLLRMLVRAAVICVFSIGGNMALTKILVSADILYPKTRLNMGDFMSVARFIIESQKDIWLNGYGLFPDWVIPFALVVILACTFWIMRGYGCFAYLYMLLTILMGQSLIYAACIMQGIERLPMRMLEPLFDVFSVCLFYLAFYAVYQKERMVCRLAGVSGMAFLLFHILSLQYSAADTVRTNTLDRYYILQIADRIRTYEQEHHIEVTGVGVCYDASLEYKYGDYIKNGYYGEILSKAFMNEWSDVSAVNYYSGRSFDRTEVPQEVKEQVRQLNWDYVNLQEQMIFCGNEVYIAVY</sequence>